<evidence type="ECO:0000313" key="3">
    <source>
        <dbReference type="EMBL" id="TQR87878.1"/>
    </source>
</evidence>
<protein>
    <submittedName>
        <fullName evidence="3">WecB/TagA/CpsF family glycosyltransferase</fullName>
    </submittedName>
</protein>
<dbReference type="InterPro" id="IPR004629">
    <property type="entry name" value="WecG_TagA_CpsF"/>
</dbReference>
<dbReference type="GO" id="GO:0016758">
    <property type="term" value="F:hexosyltransferase activity"/>
    <property type="evidence" value="ECO:0007669"/>
    <property type="project" value="TreeGrafter"/>
</dbReference>
<dbReference type="PANTHER" id="PTHR34136:SF1">
    <property type="entry name" value="UDP-N-ACETYL-D-MANNOSAMINURONIC ACID TRANSFERASE"/>
    <property type="match status" value="1"/>
</dbReference>
<keyword evidence="2 3" id="KW-0808">Transferase</keyword>
<dbReference type="AlphaFoldDB" id="A0A544W6L0"/>
<evidence type="ECO:0000256" key="1">
    <source>
        <dbReference type="ARBA" id="ARBA00022676"/>
    </source>
</evidence>
<dbReference type="EMBL" id="VIFX01000004">
    <property type="protein sequence ID" value="TQR87878.1"/>
    <property type="molecule type" value="Genomic_DNA"/>
</dbReference>
<proteinExistence type="predicted"/>
<dbReference type="RefSeq" id="WP_142550915.1">
    <property type="nucleotide sequence ID" value="NZ_VIFX01000004.1"/>
</dbReference>
<dbReference type="Proteomes" id="UP000315759">
    <property type="component" value="Unassembled WGS sequence"/>
</dbReference>
<name>A0A544W6L0_9MYCO</name>
<gene>
    <name evidence="3" type="ORF">D8S82_04535</name>
</gene>
<accession>A0A544W6L0</accession>
<evidence type="ECO:0000256" key="2">
    <source>
        <dbReference type="ARBA" id="ARBA00022679"/>
    </source>
</evidence>
<sequence>MTDFKEIDLYNARESVLIGGLPFEVTDLDTAVRDVVTIAAGSSDQGLVVRLSNASCVTRASQDHEYRELFARPGVTLPDGAPMAWAMRVRARFPPKGAPVRGPSFVVEVLDHGRDNDLRHFVIGSSDDTLTKFVDDATIRYPSVNFAGTYAPPSGAAENGVNHDCVERIAEANPDIVWIGLDSPEREFAAAALADRLPGVFVDVGVELDVVAGAVRTTPTWINDTGLAWVYRLLFTSKPFRCRHLLGNARFILAVIRGK</sequence>
<comment type="caution">
    <text evidence="3">The sequence shown here is derived from an EMBL/GenBank/DDBJ whole genome shotgun (WGS) entry which is preliminary data.</text>
</comment>
<reference evidence="3 4" key="1">
    <citation type="submission" date="2018-10" db="EMBL/GenBank/DDBJ databases">
        <title>Draft genome of Mycobacterium hodleri strain B.</title>
        <authorList>
            <person name="Amande T.J."/>
            <person name="Mcgenity T.J."/>
        </authorList>
    </citation>
    <scope>NUCLEOTIDE SEQUENCE [LARGE SCALE GENOMIC DNA]</scope>
    <source>
        <strain evidence="3 4">B</strain>
    </source>
</reference>
<keyword evidence="1" id="KW-0328">Glycosyltransferase</keyword>
<dbReference type="Pfam" id="PF03808">
    <property type="entry name" value="Glyco_tran_WecG"/>
    <property type="match status" value="1"/>
</dbReference>
<evidence type="ECO:0000313" key="4">
    <source>
        <dbReference type="Proteomes" id="UP000315759"/>
    </source>
</evidence>
<organism evidence="3 4">
    <name type="scientific">Mycolicibacterium hodleri</name>
    <dbReference type="NCBI Taxonomy" id="49897"/>
    <lineage>
        <taxon>Bacteria</taxon>
        <taxon>Bacillati</taxon>
        <taxon>Actinomycetota</taxon>
        <taxon>Actinomycetes</taxon>
        <taxon>Mycobacteriales</taxon>
        <taxon>Mycobacteriaceae</taxon>
        <taxon>Mycolicibacterium</taxon>
    </lineage>
</organism>
<keyword evidence="4" id="KW-1185">Reference proteome</keyword>
<dbReference type="CDD" id="cd06533">
    <property type="entry name" value="Glyco_transf_WecG_TagA"/>
    <property type="match status" value="1"/>
</dbReference>
<dbReference type="PANTHER" id="PTHR34136">
    <property type="match status" value="1"/>
</dbReference>